<dbReference type="STRING" id="1797517.A3F61_00440"/>
<evidence type="ECO:0000256" key="6">
    <source>
        <dbReference type="ARBA" id="ARBA00022842"/>
    </source>
</evidence>
<keyword evidence="3" id="KW-0479">Metal-binding</keyword>
<evidence type="ECO:0000256" key="5">
    <source>
        <dbReference type="ARBA" id="ARBA00022801"/>
    </source>
</evidence>
<comment type="catalytic activity">
    <reaction evidence="10">
        <text>ITP + H2O = IDP + phosphate + H(+)</text>
        <dbReference type="Rhea" id="RHEA:28330"/>
        <dbReference type="ChEBI" id="CHEBI:15377"/>
        <dbReference type="ChEBI" id="CHEBI:15378"/>
        <dbReference type="ChEBI" id="CHEBI:43474"/>
        <dbReference type="ChEBI" id="CHEBI:58280"/>
        <dbReference type="ChEBI" id="CHEBI:61402"/>
        <dbReference type="EC" id="3.6.1.73"/>
    </reaction>
</comment>
<comment type="caution">
    <text evidence="13">The sequence shown here is derived from an EMBL/GenBank/DDBJ whole genome shotgun (WGS) entry which is preliminary data.</text>
</comment>
<evidence type="ECO:0000256" key="11">
    <source>
        <dbReference type="ARBA" id="ARBA00048781"/>
    </source>
</evidence>
<evidence type="ECO:0000256" key="10">
    <source>
        <dbReference type="ARBA" id="ARBA00048174"/>
    </source>
</evidence>
<dbReference type="Gene3D" id="3.90.950.10">
    <property type="match status" value="1"/>
</dbReference>
<evidence type="ECO:0000256" key="2">
    <source>
        <dbReference type="ARBA" id="ARBA00001946"/>
    </source>
</evidence>
<comment type="cofactor">
    <cofactor evidence="1">
        <name>Mn(2+)</name>
        <dbReference type="ChEBI" id="CHEBI:29035"/>
    </cofactor>
</comment>
<evidence type="ECO:0000256" key="3">
    <source>
        <dbReference type="ARBA" id="ARBA00022723"/>
    </source>
</evidence>
<dbReference type="InterPro" id="IPR050299">
    <property type="entry name" value="YjjX_NTPase"/>
</dbReference>
<dbReference type="EMBL" id="MHCA01000024">
    <property type="protein sequence ID" value="OGY12215.1"/>
    <property type="molecule type" value="Genomic_DNA"/>
</dbReference>
<keyword evidence="5" id="KW-0378">Hydrolase</keyword>
<keyword evidence="4" id="KW-0547">Nucleotide-binding</keyword>
<comment type="catalytic activity">
    <reaction evidence="11">
        <text>XTP + H2O = XDP + phosphate + H(+)</text>
        <dbReference type="Rhea" id="RHEA:28406"/>
        <dbReference type="ChEBI" id="CHEBI:15377"/>
        <dbReference type="ChEBI" id="CHEBI:15378"/>
        <dbReference type="ChEBI" id="CHEBI:43474"/>
        <dbReference type="ChEBI" id="CHEBI:59884"/>
        <dbReference type="ChEBI" id="CHEBI:61314"/>
        <dbReference type="EC" id="3.6.1.73"/>
    </reaction>
</comment>
<dbReference type="AlphaFoldDB" id="A0A1G1V9V5"/>
<accession>A0A1G1V9V5</accession>
<keyword evidence="8" id="KW-0464">Manganese</keyword>
<name>A0A1G1V9V5_9BACT</name>
<keyword evidence="6" id="KW-0460">Magnesium</keyword>
<dbReference type="SUPFAM" id="SSF52972">
    <property type="entry name" value="ITPase-like"/>
    <property type="match status" value="1"/>
</dbReference>
<proteinExistence type="predicted"/>
<dbReference type="PANTHER" id="PTHR34699:SF2">
    <property type="entry name" value="NON-CANONICAL PURINE NTP PHOSPHATASE_PRRC1 DOMAIN-CONTAINING PROTEIN"/>
    <property type="match status" value="1"/>
</dbReference>
<sequence>MKIALGSTSIDKANILKEILGEFFKDLEFQTYDVSSGITDQPLDEETTITGAINRAQTIRERNIKSDLFVGLEGGLSLIHNNYFLVCVVALINKKGDLFLGISSKLRLPKEVSEKIKKGERFGNVVREYQHKNKNDSVLYKFTECLINRKKLFSEAISNACAEYRNSSYF</sequence>
<organism evidence="13 14">
    <name type="scientific">Candidatus Blackburnbacteria bacterium RIFCSPHIGHO2_12_FULL_41_13b</name>
    <dbReference type="NCBI Taxonomy" id="1797517"/>
    <lineage>
        <taxon>Bacteria</taxon>
        <taxon>Candidatus Blackburniibacteriota</taxon>
    </lineage>
</organism>
<feature type="domain" description="Non-canonical purine NTP phosphatase/PRRC1" evidence="12">
    <location>
        <begin position="6"/>
        <end position="162"/>
    </location>
</feature>
<evidence type="ECO:0000256" key="8">
    <source>
        <dbReference type="ARBA" id="ARBA00023211"/>
    </source>
</evidence>
<comment type="cofactor">
    <cofactor evidence="2">
        <name>Mg(2+)</name>
        <dbReference type="ChEBI" id="CHEBI:18420"/>
    </cofactor>
</comment>
<dbReference type="InterPro" id="IPR026533">
    <property type="entry name" value="NTPase/PRRC1"/>
</dbReference>
<dbReference type="InterPro" id="IPR029001">
    <property type="entry name" value="ITPase-like_fam"/>
</dbReference>
<gene>
    <name evidence="13" type="ORF">A3F61_00440</name>
</gene>
<dbReference type="GO" id="GO:0009117">
    <property type="term" value="P:nucleotide metabolic process"/>
    <property type="evidence" value="ECO:0007669"/>
    <property type="project" value="UniProtKB-KW"/>
</dbReference>
<dbReference type="GO" id="GO:0103023">
    <property type="term" value="F:ITPase activity"/>
    <property type="evidence" value="ECO:0007669"/>
    <property type="project" value="UniProtKB-EC"/>
</dbReference>
<dbReference type="GO" id="GO:0000166">
    <property type="term" value="F:nucleotide binding"/>
    <property type="evidence" value="ECO:0007669"/>
    <property type="project" value="UniProtKB-KW"/>
</dbReference>
<keyword evidence="7" id="KW-0546">Nucleotide metabolism</keyword>
<evidence type="ECO:0000256" key="7">
    <source>
        <dbReference type="ARBA" id="ARBA00023080"/>
    </source>
</evidence>
<evidence type="ECO:0000313" key="13">
    <source>
        <dbReference type="EMBL" id="OGY12215.1"/>
    </source>
</evidence>
<evidence type="ECO:0000256" key="4">
    <source>
        <dbReference type="ARBA" id="ARBA00022741"/>
    </source>
</evidence>
<dbReference type="PANTHER" id="PTHR34699">
    <property type="match status" value="1"/>
</dbReference>
<evidence type="ECO:0000313" key="14">
    <source>
        <dbReference type="Proteomes" id="UP000178272"/>
    </source>
</evidence>
<dbReference type="Proteomes" id="UP000178272">
    <property type="component" value="Unassembled WGS sequence"/>
</dbReference>
<dbReference type="GO" id="GO:0046872">
    <property type="term" value="F:metal ion binding"/>
    <property type="evidence" value="ECO:0007669"/>
    <property type="project" value="UniProtKB-KW"/>
</dbReference>
<evidence type="ECO:0000259" key="12">
    <source>
        <dbReference type="Pfam" id="PF01931"/>
    </source>
</evidence>
<dbReference type="Pfam" id="PF01931">
    <property type="entry name" value="NTPase_I-T"/>
    <property type="match status" value="1"/>
</dbReference>
<dbReference type="EC" id="3.6.1.73" evidence="9"/>
<protein>
    <recommendedName>
        <fullName evidence="9">inosine/xanthosine triphosphatase</fullName>
        <ecNumber evidence="9">3.6.1.73</ecNumber>
    </recommendedName>
</protein>
<reference evidence="13 14" key="1">
    <citation type="journal article" date="2016" name="Nat. Commun.">
        <title>Thousands of microbial genomes shed light on interconnected biogeochemical processes in an aquifer system.</title>
        <authorList>
            <person name="Anantharaman K."/>
            <person name="Brown C.T."/>
            <person name="Hug L.A."/>
            <person name="Sharon I."/>
            <person name="Castelle C.J."/>
            <person name="Probst A.J."/>
            <person name="Thomas B.C."/>
            <person name="Singh A."/>
            <person name="Wilkins M.J."/>
            <person name="Karaoz U."/>
            <person name="Brodie E.L."/>
            <person name="Williams K.H."/>
            <person name="Hubbard S.S."/>
            <person name="Banfield J.F."/>
        </authorList>
    </citation>
    <scope>NUCLEOTIDE SEQUENCE [LARGE SCALE GENOMIC DNA]</scope>
</reference>
<evidence type="ECO:0000256" key="9">
    <source>
        <dbReference type="ARBA" id="ARBA00038901"/>
    </source>
</evidence>
<evidence type="ECO:0000256" key="1">
    <source>
        <dbReference type="ARBA" id="ARBA00001936"/>
    </source>
</evidence>